<gene>
    <name evidence="8" type="ORF">SAMN04489832_6583</name>
</gene>
<dbReference type="GO" id="GO:0140359">
    <property type="term" value="F:ABC-type transporter activity"/>
    <property type="evidence" value="ECO:0007669"/>
    <property type="project" value="InterPro"/>
</dbReference>
<evidence type="ECO:0000256" key="3">
    <source>
        <dbReference type="ARBA" id="ARBA00022989"/>
    </source>
</evidence>
<evidence type="ECO:0000313" key="9">
    <source>
        <dbReference type="Proteomes" id="UP000185124"/>
    </source>
</evidence>
<dbReference type="RefSeq" id="WP_074318180.1">
    <property type="nucleotide sequence ID" value="NZ_FSQT01000002.1"/>
</dbReference>
<feature type="transmembrane region" description="Helical" evidence="6">
    <location>
        <begin position="62"/>
        <end position="86"/>
    </location>
</feature>
<dbReference type="Pfam" id="PF01061">
    <property type="entry name" value="ABC2_membrane"/>
    <property type="match status" value="1"/>
</dbReference>
<evidence type="ECO:0000256" key="4">
    <source>
        <dbReference type="ARBA" id="ARBA00023136"/>
    </source>
</evidence>
<sequence>MTAPELTRVPGVIVDVSALVGRGLRRSIRSVDALITAIVLPVLILLSFVYVFGGAIETGTRYLTYVVPGIVLICAAFGSAGTGVGVNQDMTTGMIARLRSLPVLGSAVLVGHIVASVARNLLSTTIVVAVAVLLGFRPTASVLDWVALLGLLVLFMSGISALSAAFGLLVSNAEAAGAFSFVVLFLPYVSSAFVPPETMPAFLQGFARNQPMTPLVETARGLLVGGPVAESAPTALAWAVGFLVVGVAASGVLFRRRASH</sequence>
<evidence type="ECO:0000256" key="5">
    <source>
        <dbReference type="ARBA" id="ARBA00023251"/>
    </source>
</evidence>
<keyword evidence="6" id="KW-1003">Cell membrane</keyword>
<comment type="similarity">
    <text evidence="6">Belongs to the ABC-2 integral membrane protein family.</text>
</comment>
<dbReference type="PANTHER" id="PTHR43229:SF2">
    <property type="entry name" value="NODULATION PROTEIN J"/>
    <property type="match status" value="1"/>
</dbReference>
<name>A0A1N6B2I3_9ACTN</name>
<dbReference type="Proteomes" id="UP000185124">
    <property type="component" value="Unassembled WGS sequence"/>
</dbReference>
<feature type="transmembrane region" description="Helical" evidence="6">
    <location>
        <begin position="176"/>
        <end position="194"/>
    </location>
</feature>
<dbReference type="InterPro" id="IPR000412">
    <property type="entry name" value="ABC_2_transport"/>
</dbReference>
<dbReference type="AlphaFoldDB" id="A0A1N6B2I3"/>
<keyword evidence="9" id="KW-1185">Reference proteome</keyword>
<dbReference type="InterPro" id="IPR013525">
    <property type="entry name" value="ABC2_TM"/>
</dbReference>
<evidence type="ECO:0000256" key="6">
    <source>
        <dbReference type="RuleBase" id="RU361157"/>
    </source>
</evidence>
<feature type="domain" description="ABC transmembrane type-2" evidence="7">
    <location>
        <begin position="32"/>
        <end position="257"/>
    </location>
</feature>
<protein>
    <recommendedName>
        <fullName evidence="6">Transport permease protein</fullName>
    </recommendedName>
</protein>
<evidence type="ECO:0000256" key="2">
    <source>
        <dbReference type="ARBA" id="ARBA00022692"/>
    </source>
</evidence>
<evidence type="ECO:0000256" key="1">
    <source>
        <dbReference type="ARBA" id="ARBA00004141"/>
    </source>
</evidence>
<keyword evidence="3 6" id="KW-1133">Transmembrane helix</keyword>
<dbReference type="GO" id="GO:0043190">
    <property type="term" value="C:ATP-binding cassette (ABC) transporter complex"/>
    <property type="evidence" value="ECO:0007669"/>
    <property type="project" value="InterPro"/>
</dbReference>
<comment type="subcellular location">
    <subcellularLocation>
        <location evidence="6">Cell membrane</location>
        <topology evidence="6">Multi-pass membrane protein</topology>
    </subcellularLocation>
    <subcellularLocation>
        <location evidence="1">Membrane</location>
        <topology evidence="1">Multi-pass membrane protein</topology>
    </subcellularLocation>
</comment>
<organism evidence="8 9">
    <name type="scientific">Micromonospora cremea</name>
    <dbReference type="NCBI Taxonomy" id="709881"/>
    <lineage>
        <taxon>Bacteria</taxon>
        <taxon>Bacillati</taxon>
        <taxon>Actinomycetota</taxon>
        <taxon>Actinomycetes</taxon>
        <taxon>Micromonosporales</taxon>
        <taxon>Micromonosporaceae</taxon>
        <taxon>Micromonospora</taxon>
    </lineage>
</organism>
<feature type="transmembrane region" description="Helical" evidence="6">
    <location>
        <begin position="235"/>
        <end position="254"/>
    </location>
</feature>
<dbReference type="InterPro" id="IPR047817">
    <property type="entry name" value="ABC2_TM_bact-type"/>
</dbReference>
<feature type="transmembrane region" description="Helical" evidence="6">
    <location>
        <begin position="145"/>
        <end position="169"/>
    </location>
</feature>
<accession>A0A1N6B2I3</accession>
<dbReference type="PIRSF" id="PIRSF006648">
    <property type="entry name" value="DrrB"/>
    <property type="match status" value="1"/>
</dbReference>
<keyword evidence="2 6" id="KW-0812">Transmembrane</keyword>
<evidence type="ECO:0000313" key="8">
    <source>
        <dbReference type="EMBL" id="SIN40560.1"/>
    </source>
</evidence>
<evidence type="ECO:0000259" key="7">
    <source>
        <dbReference type="PROSITE" id="PS51012"/>
    </source>
</evidence>
<dbReference type="STRING" id="709881.SAMN04489832_6583"/>
<keyword evidence="6" id="KW-0813">Transport</keyword>
<keyword evidence="4 6" id="KW-0472">Membrane</keyword>
<dbReference type="OrthoDB" id="670210at2"/>
<dbReference type="PANTHER" id="PTHR43229">
    <property type="entry name" value="NODULATION PROTEIN J"/>
    <property type="match status" value="1"/>
</dbReference>
<dbReference type="EMBL" id="FSQT01000002">
    <property type="protein sequence ID" value="SIN40560.1"/>
    <property type="molecule type" value="Genomic_DNA"/>
</dbReference>
<keyword evidence="5" id="KW-0046">Antibiotic resistance</keyword>
<proteinExistence type="inferred from homology"/>
<dbReference type="InterPro" id="IPR051784">
    <property type="entry name" value="Nod_factor_ABC_transporter"/>
</dbReference>
<dbReference type="PROSITE" id="PS51012">
    <property type="entry name" value="ABC_TM2"/>
    <property type="match status" value="1"/>
</dbReference>
<dbReference type="GO" id="GO:0046677">
    <property type="term" value="P:response to antibiotic"/>
    <property type="evidence" value="ECO:0007669"/>
    <property type="project" value="UniProtKB-KW"/>
</dbReference>
<feature type="transmembrane region" description="Helical" evidence="6">
    <location>
        <begin position="33"/>
        <end position="56"/>
    </location>
</feature>
<feature type="transmembrane region" description="Helical" evidence="6">
    <location>
        <begin position="107"/>
        <end position="133"/>
    </location>
</feature>
<reference evidence="9" key="1">
    <citation type="submission" date="2016-12" db="EMBL/GenBank/DDBJ databases">
        <authorList>
            <person name="Varghese N."/>
            <person name="Submissions S."/>
        </authorList>
    </citation>
    <scope>NUCLEOTIDE SEQUENCE [LARGE SCALE GENOMIC DNA]</scope>
    <source>
        <strain evidence="9">DSM 45599</strain>
    </source>
</reference>